<evidence type="ECO:0000256" key="4">
    <source>
        <dbReference type="ARBA" id="ARBA00022679"/>
    </source>
</evidence>
<dbReference type="AlphaFoldDB" id="A0A8X8GW07"/>
<keyword evidence="6 8" id="KW-0012">Acyltransferase</keyword>
<dbReference type="EMBL" id="WHUT02000001">
    <property type="protein sequence ID" value="NUB42928.1"/>
    <property type="molecule type" value="Genomic_DNA"/>
</dbReference>
<evidence type="ECO:0000256" key="1">
    <source>
        <dbReference type="ARBA" id="ARBA00004533"/>
    </source>
</evidence>
<dbReference type="GO" id="GO:0016746">
    <property type="term" value="F:acyltransferase activity"/>
    <property type="evidence" value="ECO:0007669"/>
    <property type="project" value="UniProtKB-KW"/>
</dbReference>
<comment type="caution">
    <text evidence="8">The sequence shown here is derived from an EMBL/GenBank/DDBJ whole genome shotgun (WGS) entry which is preliminary data.</text>
</comment>
<dbReference type="GO" id="GO:0005886">
    <property type="term" value="C:plasma membrane"/>
    <property type="evidence" value="ECO:0007669"/>
    <property type="project" value="UniProtKB-SubCell"/>
</dbReference>
<evidence type="ECO:0000256" key="3">
    <source>
        <dbReference type="ARBA" id="ARBA00022519"/>
    </source>
</evidence>
<dbReference type="PANTHER" id="PTHR30606">
    <property type="entry name" value="LIPID A BIOSYNTHESIS LAUROYL ACYLTRANSFERASE"/>
    <property type="match status" value="1"/>
</dbReference>
<name>A0A8X8GW07_9RHOB</name>
<evidence type="ECO:0000256" key="5">
    <source>
        <dbReference type="ARBA" id="ARBA00023136"/>
    </source>
</evidence>
<evidence type="ECO:0000256" key="6">
    <source>
        <dbReference type="ARBA" id="ARBA00023315"/>
    </source>
</evidence>
<keyword evidence="3" id="KW-0997">Cell inner membrane</keyword>
<evidence type="ECO:0000313" key="9">
    <source>
        <dbReference type="Proteomes" id="UP000484076"/>
    </source>
</evidence>
<dbReference type="GO" id="GO:0009247">
    <property type="term" value="P:glycolipid biosynthetic process"/>
    <property type="evidence" value="ECO:0007669"/>
    <property type="project" value="UniProtKB-ARBA"/>
</dbReference>
<evidence type="ECO:0000313" key="8">
    <source>
        <dbReference type="EMBL" id="NUB42928.1"/>
    </source>
</evidence>
<sequence length="325" mass="35392">MTPADPRPDHPSAPTLPTEGATEPAAATARTKSVQGKRHPALWLQNALLRGLIGALLLLPYRWRVPLCGWVMAHVIAPIAGYDRRVRDNLALILPGLPQAEVKRLMRAVPNNVGRTVIEIYSGRDFVARAASQPLTGPGVAALDAAHAAGRPVILVTGHFGNYDASRAALIARGYRVGALYRPMKNLYFNTHYVAAISTIGQPVFPRGRQGLGQMLRFLRGGGMLGMLIDVHMRDGVPLQFFGHDAMTALSAAEMALKYNALMIPTYAIRKADGLSFDIVVEAPIPAGTAEDMTQALNNSLEALVRQHLDQWFWIHRRWKGPPAA</sequence>
<feature type="compositionally biased region" description="Basic and acidic residues" evidence="7">
    <location>
        <begin position="1"/>
        <end position="10"/>
    </location>
</feature>
<gene>
    <name evidence="8" type="ORF">GEU84_000890</name>
</gene>
<keyword evidence="4" id="KW-0808">Transferase</keyword>
<dbReference type="PANTHER" id="PTHR30606:SF10">
    <property type="entry name" value="PHOSPHATIDYLINOSITOL MANNOSIDE ACYLTRANSFERASE"/>
    <property type="match status" value="1"/>
</dbReference>
<accession>A0A8X8GW07</accession>
<feature type="compositionally biased region" description="Low complexity" evidence="7">
    <location>
        <begin position="13"/>
        <end position="31"/>
    </location>
</feature>
<proteinExistence type="predicted"/>
<protein>
    <submittedName>
        <fullName evidence="8">Lysophospholipid acyltransferase family protein</fullName>
    </submittedName>
</protein>
<reference evidence="8" key="1">
    <citation type="submission" date="2020-05" db="EMBL/GenBank/DDBJ databases">
        <title>Fertoebacter nigrum gen. nov., sp. nov., a new member of the family Rhodobacteraceae.</title>
        <authorList>
            <person name="Szuroczki S."/>
            <person name="Abbaszade G."/>
            <person name="Buni D."/>
            <person name="Schumann P."/>
            <person name="Toth E."/>
        </authorList>
    </citation>
    <scope>NUCLEOTIDE SEQUENCE</scope>
    <source>
        <strain evidence="8">RG-N-1a</strain>
    </source>
</reference>
<dbReference type="InterPro" id="IPR004960">
    <property type="entry name" value="LipA_acyltrans"/>
</dbReference>
<feature type="region of interest" description="Disordered" evidence="7">
    <location>
        <begin position="1"/>
        <end position="33"/>
    </location>
</feature>
<dbReference type="CDD" id="cd07984">
    <property type="entry name" value="LPLAT_LABLAT-like"/>
    <property type="match status" value="1"/>
</dbReference>
<organism evidence="8 9">
    <name type="scientific">Fertoeibacter niger</name>
    <dbReference type="NCBI Taxonomy" id="2656921"/>
    <lineage>
        <taxon>Bacteria</taxon>
        <taxon>Pseudomonadati</taxon>
        <taxon>Pseudomonadota</taxon>
        <taxon>Alphaproteobacteria</taxon>
        <taxon>Rhodobacterales</taxon>
        <taxon>Paracoccaceae</taxon>
        <taxon>Fertoeibacter</taxon>
    </lineage>
</organism>
<dbReference type="Proteomes" id="UP000484076">
    <property type="component" value="Unassembled WGS sequence"/>
</dbReference>
<comment type="subcellular location">
    <subcellularLocation>
        <location evidence="1">Cell inner membrane</location>
    </subcellularLocation>
</comment>
<dbReference type="Pfam" id="PF03279">
    <property type="entry name" value="Lip_A_acyltrans"/>
    <property type="match status" value="1"/>
</dbReference>
<keyword evidence="2" id="KW-1003">Cell membrane</keyword>
<evidence type="ECO:0000256" key="2">
    <source>
        <dbReference type="ARBA" id="ARBA00022475"/>
    </source>
</evidence>
<dbReference type="RefSeq" id="WP_152823625.1">
    <property type="nucleotide sequence ID" value="NZ_WHUT02000001.1"/>
</dbReference>
<keyword evidence="5" id="KW-0472">Membrane</keyword>
<evidence type="ECO:0000256" key="7">
    <source>
        <dbReference type="SAM" id="MobiDB-lite"/>
    </source>
</evidence>
<keyword evidence="9" id="KW-1185">Reference proteome</keyword>